<evidence type="ECO:0000313" key="2">
    <source>
        <dbReference type="Proteomes" id="UP000193377"/>
    </source>
</evidence>
<protein>
    <submittedName>
        <fullName evidence="1">Uncharacterized protein</fullName>
    </submittedName>
</protein>
<evidence type="ECO:0000313" key="1">
    <source>
        <dbReference type="EMBL" id="OSG88141.1"/>
    </source>
</evidence>
<dbReference type="RefSeq" id="WP_085393055.1">
    <property type="nucleotide sequence ID" value="NZ_LNKD01000001.1"/>
</dbReference>
<dbReference type="EMBL" id="LNKD01000001">
    <property type="protein sequence ID" value="OSG88141.1"/>
    <property type="molecule type" value="Genomic_DNA"/>
</dbReference>
<gene>
    <name evidence="1" type="ORF">B0487_1060</name>
</gene>
<proteinExistence type="predicted"/>
<accession>A0A1X2Z1U7</accession>
<name>A0A1X2Z1U7_BIFAD</name>
<comment type="caution">
    <text evidence="1">The sequence shown here is derived from an EMBL/GenBank/DDBJ whole genome shotgun (WGS) entry which is preliminary data.</text>
</comment>
<dbReference type="Proteomes" id="UP000193377">
    <property type="component" value="Unassembled WGS sequence"/>
</dbReference>
<sequence>MLRSIDFKKMPYLFTDKAGTCLTVEFDGRELDGIYKQVKTMYDQAHSSAGMPIEPMEPGWYMTRDGEDLLSFDGDAWHIHNLGGAEPFADGDLETMDWNVVKRTFDADSFPLVPVNPRKLNMTGESTDVQQKA</sequence>
<dbReference type="AlphaFoldDB" id="A0A1X2Z1U7"/>
<organism evidence="1 2">
    <name type="scientific">Bifidobacterium adolescentis</name>
    <dbReference type="NCBI Taxonomy" id="1680"/>
    <lineage>
        <taxon>Bacteria</taxon>
        <taxon>Bacillati</taxon>
        <taxon>Actinomycetota</taxon>
        <taxon>Actinomycetes</taxon>
        <taxon>Bifidobacteriales</taxon>
        <taxon>Bifidobacteriaceae</taxon>
        <taxon>Bifidobacterium</taxon>
    </lineage>
</organism>
<reference evidence="1 2" key="1">
    <citation type="journal article" date="2016" name="Sci. Rep.">
        <title>Evaluation of genetic diversity among strains of the human gut commensal Bifidobacterium adolescentis.</title>
        <authorList>
            <person name="Duranti S."/>
            <person name="Milani C."/>
            <person name="Lugli G.A."/>
            <person name="Mancabelli L."/>
            <person name="Turroni F."/>
            <person name="Ferrario C."/>
            <person name="Mangifesta M."/>
            <person name="Viappiani A."/>
            <person name="Sanchez B."/>
            <person name="Margolles A."/>
            <person name="van Sinderen D."/>
            <person name="Ventura M."/>
        </authorList>
    </citation>
    <scope>NUCLEOTIDE SEQUENCE [LARGE SCALE GENOMIC DNA]</scope>
    <source>
        <strain evidence="1 2">487B</strain>
    </source>
</reference>